<dbReference type="AlphaFoldDB" id="A0A2I1GQX4"/>
<keyword evidence="3" id="KW-1185">Reference proteome</keyword>
<feature type="compositionally biased region" description="Basic and acidic residues" evidence="1">
    <location>
        <begin position="25"/>
        <end position="50"/>
    </location>
</feature>
<sequence length="520" mass="60085">MSSRRGRRKNCNTTTDSESAISLRELLKTNKTSHEKTTTVELSKTDEVQNRKKRRNDLKENKKQKNSRVSISQDISLSKEHIEHQATSQDFPVVTIVSDSNDLNDSMINNTNKSENQRESINSESDTPDLSTSHLTERTNAQLKRKKLHELSNLPSKCVKLDANTHSILEKILEEQLKQRMTIETLQEKYAELKSDIYENHKLLQNVLAVLTKEPSLTTNNQAHQLEGKVKQRLKRKDTKHLWWDVPMTEACHQLFQENKNPSDADIERAFKSKIQTDYPKKLQEIVDSSGWDNFWNAGYSITLEYFRNYRSSYVRKIKDAVYATFNLISHKLNKFASPTEVRSWKESEQVKQARSNLWNKIDNEPNSPSLIEDILRKVFMKEELQNENNIKFGITVAWMLLDPSYDQVEISSSKVQERMDKWDTDSIIQKWGIGYNKSHRESAPSWIPNPIGKRNGPKLDTESQRNGSDLDTGIPMFRSFVTETVPIWIPESQYFKGNGSDLDTGIPMETGSEVGYQIP</sequence>
<evidence type="ECO:0000313" key="2">
    <source>
        <dbReference type="EMBL" id="PKY48995.1"/>
    </source>
</evidence>
<feature type="compositionally biased region" description="Polar residues" evidence="1">
    <location>
        <begin position="11"/>
        <end position="20"/>
    </location>
</feature>
<proteinExistence type="predicted"/>
<dbReference type="VEuPathDB" id="FungiDB:RhiirA1_387896"/>
<dbReference type="EMBL" id="LLXI01000694">
    <property type="protein sequence ID" value="PKY48995.1"/>
    <property type="molecule type" value="Genomic_DNA"/>
</dbReference>
<feature type="compositionally biased region" description="Polar residues" evidence="1">
    <location>
        <begin position="102"/>
        <end position="142"/>
    </location>
</feature>
<protein>
    <submittedName>
        <fullName evidence="2">Uncharacterized protein</fullName>
    </submittedName>
</protein>
<comment type="caution">
    <text evidence="2">The sequence shown here is derived from an EMBL/GenBank/DDBJ whole genome shotgun (WGS) entry which is preliminary data.</text>
</comment>
<feature type="compositionally biased region" description="Basic residues" evidence="1">
    <location>
        <begin position="1"/>
        <end position="10"/>
    </location>
</feature>
<feature type="region of interest" description="Disordered" evidence="1">
    <location>
        <begin position="442"/>
        <end position="472"/>
    </location>
</feature>
<organism evidence="2 3">
    <name type="scientific">Rhizophagus irregularis</name>
    <dbReference type="NCBI Taxonomy" id="588596"/>
    <lineage>
        <taxon>Eukaryota</taxon>
        <taxon>Fungi</taxon>
        <taxon>Fungi incertae sedis</taxon>
        <taxon>Mucoromycota</taxon>
        <taxon>Glomeromycotina</taxon>
        <taxon>Glomeromycetes</taxon>
        <taxon>Glomerales</taxon>
        <taxon>Glomeraceae</taxon>
        <taxon>Rhizophagus</taxon>
    </lineage>
</organism>
<dbReference type="Proteomes" id="UP000234323">
    <property type="component" value="Unassembled WGS sequence"/>
</dbReference>
<name>A0A2I1GQX4_9GLOM</name>
<evidence type="ECO:0000313" key="3">
    <source>
        <dbReference type="Proteomes" id="UP000234323"/>
    </source>
</evidence>
<feature type="region of interest" description="Disordered" evidence="1">
    <location>
        <begin position="1"/>
        <end position="72"/>
    </location>
</feature>
<evidence type="ECO:0000256" key="1">
    <source>
        <dbReference type="SAM" id="MobiDB-lite"/>
    </source>
</evidence>
<reference evidence="2 3" key="1">
    <citation type="submission" date="2015-10" db="EMBL/GenBank/DDBJ databases">
        <title>Genome analyses suggest a sexual origin of heterokaryosis in a supposedly ancient asexual fungus.</title>
        <authorList>
            <person name="Ropars J."/>
            <person name="Sedzielewska K."/>
            <person name="Noel J."/>
            <person name="Charron P."/>
            <person name="Farinelli L."/>
            <person name="Marton T."/>
            <person name="Kruger M."/>
            <person name="Pelin A."/>
            <person name="Brachmann A."/>
            <person name="Corradi N."/>
        </authorList>
    </citation>
    <scope>NUCLEOTIDE SEQUENCE [LARGE SCALE GENOMIC DNA]</scope>
    <source>
        <strain evidence="2 3">A4</strain>
    </source>
</reference>
<dbReference type="VEuPathDB" id="FungiDB:RhiirFUN_025995"/>
<accession>A0A2I1GQX4</accession>
<feature type="region of interest" description="Disordered" evidence="1">
    <location>
        <begin position="102"/>
        <end position="148"/>
    </location>
</feature>
<dbReference type="VEuPathDB" id="FungiDB:FUN_020186"/>
<gene>
    <name evidence="2" type="ORF">RhiirA4_464775</name>
</gene>